<protein>
    <submittedName>
        <fullName evidence="2">Uncharacterized protein</fullName>
    </submittedName>
</protein>
<dbReference type="EMBL" id="CAJJDN010000002">
    <property type="protein sequence ID" value="CAD8047251.1"/>
    <property type="molecule type" value="Genomic_DNA"/>
</dbReference>
<comment type="caution">
    <text evidence="2">The sequence shown here is derived from an EMBL/GenBank/DDBJ whole genome shotgun (WGS) entry which is preliminary data.</text>
</comment>
<organism evidence="2 3">
    <name type="scientific">Paramecium sonneborni</name>
    <dbReference type="NCBI Taxonomy" id="65129"/>
    <lineage>
        <taxon>Eukaryota</taxon>
        <taxon>Sar</taxon>
        <taxon>Alveolata</taxon>
        <taxon>Ciliophora</taxon>
        <taxon>Intramacronucleata</taxon>
        <taxon>Oligohymenophorea</taxon>
        <taxon>Peniculida</taxon>
        <taxon>Parameciidae</taxon>
        <taxon>Paramecium</taxon>
    </lineage>
</organism>
<dbReference type="Proteomes" id="UP000692954">
    <property type="component" value="Unassembled WGS sequence"/>
</dbReference>
<evidence type="ECO:0000313" key="3">
    <source>
        <dbReference type="Proteomes" id="UP000692954"/>
    </source>
</evidence>
<evidence type="ECO:0000313" key="1">
    <source>
        <dbReference type="EMBL" id="CAD8047251.1"/>
    </source>
</evidence>
<evidence type="ECO:0000313" key="2">
    <source>
        <dbReference type="EMBL" id="CAD8047253.1"/>
    </source>
</evidence>
<dbReference type="EMBL" id="CAJJDN010000002">
    <property type="protein sequence ID" value="CAD8047253.1"/>
    <property type="molecule type" value="Genomic_DNA"/>
</dbReference>
<sequence>MNKYNTGQYQDNFKYELSKKFEEENILIMRRLVIHKIRDCKKKDRQKLYFIKRVPNNIELSDILIDLESKTSFLLFHLTNHVDLSSILKKFTSIQQRIVEKKIFDLIYKNK</sequence>
<gene>
    <name evidence="1" type="ORF">PSON_ATCC_30995.1.T0020299</name>
    <name evidence="2" type="ORF">PSON_ATCC_30995.1.T0020300</name>
</gene>
<dbReference type="AlphaFoldDB" id="A0A8S1JXI8"/>
<name>A0A8S1JXI8_9CILI</name>
<accession>A0A8S1JXI8</accession>
<proteinExistence type="predicted"/>
<reference evidence="2" key="1">
    <citation type="submission" date="2021-01" db="EMBL/GenBank/DDBJ databases">
        <authorList>
            <consortium name="Genoscope - CEA"/>
            <person name="William W."/>
        </authorList>
    </citation>
    <scope>NUCLEOTIDE SEQUENCE</scope>
</reference>
<keyword evidence="3" id="KW-1185">Reference proteome</keyword>